<comment type="function">
    <text evidence="1">Controls the rotational direction of flagella during chemotaxis.</text>
</comment>
<comment type="subcellular location">
    <subcellularLocation>
        <location evidence="2">Cell membrane</location>
        <topology evidence="2">Single-pass membrane protein</topology>
    </subcellularLocation>
</comment>
<comment type="caution">
    <text evidence="10">The sequence shown here is derived from an EMBL/GenBank/DDBJ whole genome shotgun (WGS) entry which is preliminary data.</text>
</comment>
<dbReference type="InterPro" id="IPR005503">
    <property type="entry name" value="FliL"/>
</dbReference>
<keyword evidence="4" id="KW-1003">Cell membrane</keyword>
<keyword evidence="6" id="KW-0812">Transmembrane</keyword>
<comment type="similarity">
    <text evidence="3">Belongs to the FliL family.</text>
</comment>
<dbReference type="GO" id="GO:0005886">
    <property type="term" value="C:plasma membrane"/>
    <property type="evidence" value="ECO:0007669"/>
    <property type="project" value="UniProtKB-SubCell"/>
</dbReference>
<accession>A0A967C2F5</accession>
<evidence type="ECO:0000256" key="8">
    <source>
        <dbReference type="ARBA" id="ARBA00022989"/>
    </source>
</evidence>
<keyword evidence="7" id="KW-0283">Flagellar rotation</keyword>
<gene>
    <name evidence="10" type="ORF">HBA54_00385</name>
</gene>
<reference evidence="10" key="1">
    <citation type="submission" date="2020-03" db="EMBL/GenBank/DDBJ databases">
        <title>Genome of Pelagibius litoralis DSM 21314T.</title>
        <authorList>
            <person name="Wang G."/>
        </authorList>
    </citation>
    <scope>NUCLEOTIDE SEQUENCE</scope>
    <source>
        <strain evidence="10">DSM 21314</strain>
    </source>
</reference>
<dbReference type="GO" id="GO:0009425">
    <property type="term" value="C:bacterial-type flagellum basal body"/>
    <property type="evidence" value="ECO:0007669"/>
    <property type="project" value="InterPro"/>
</dbReference>
<proteinExistence type="inferred from homology"/>
<evidence type="ECO:0000256" key="4">
    <source>
        <dbReference type="ARBA" id="ARBA00022475"/>
    </source>
</evidence>
<dbReference type="Proteomes" id="UP000761264">
    <property type="component" value="Unassembled WGS sequence"/>
</dbReference>
<dbReference type="PANTHER" id="PTHR35091:SF2">
    <property type="entry name" value="FLAGELLAR PROTEIN FLIL"/>
    <property type="match status" value="1"/>
</dbReference>
<organism evidence="10 11">
    <name type="scientific">Pelagibius litoralis</name>
    <dbReference type="NCBI Taxonomy" id="374515"/>
    <lineage>
        <taxon>Bacteria</taxon>
        <taxon>Pseudomonadati</taxon>
        <taxon>Pseudomonadota</taxon>
        <taxon>Alphaproteobacteria</taxon>
        <taxon>Rhodospirillales</taxon>
        <taxon>Rhodovibrionaceae</taxon>
        <taxon>Pelagibius</taxon>
    </lineage>
</organism>
<keyword evidence="9" id="KW-0472">Membrane</keyword>
<evidence type="ECO:0000313" key="10">
    <source>
        <dbReference type="EMBL" id="NIA67044.1"/>
    </source>
</evidence>
<keyword evidence="5" id="KW-0145">Chemotaxis</keyword>
<evidence type="ECO:0000256" key="3">
    <source>
        <dbReference type="ARBA" id="ARBA00008281"/>
    </source>
</evidence>
<evidence type="ECO:0000256" key="2">
    <source>
        <dbReference type="ARBA" id="ARBA00004162"/>
    </source>
</evidence>
<evidence type="ECO:0000313" key="11">
    <source>
        <dbReference type="Proteomes" id="UP000761264"/>
    </source>
</evidence>
<evidence type="ECO:0000256" key="5">
    <source>
        <dbReference type="ARBA" id="ARBA00022500"/>
    </source>
</evidence>
<evidence type="ECO:0000256" key="1">
    <source>
        <dbReference type="ARBA" id="ARBA00002254"/>
    </source>
</evidence>
<name>A0A967C2F5_9PROT</name>
<evidence type="ECO:0008006" key="12">
    <source>
        <dbReference type="Google" id="ProtNLM"/>
    </source>
</evidence>
<keyword evidence="11" id="KW-1185">Reference proteome</keyword>
<keyword evidence="8" id="KW-1133">Transmembrane helix</keyword>
<dbReference type="GO" id="GO:0071978">
    <property type="term" value="P:bacterial-type flagellum-dependent swarming motility"/>
    <property type="evidence" value="ECO:0007669"/>
    <property type="project" value="TreeGrafter"/>
</dbReference>
<evidence type="ECO:0000256" key="6">
    <source>
        <dbReference type="ARBA" id="ARBA00022692"/>
    </source>
</evidence>
<evidence type="ECO:0000256" key="7">
    <source>
        <dbReference type="ARBA" id="ARBA00022779"/>
    </source>
</evidence>
<dbReference type="RefSeq" id="WP_167220336.1">
    <property type="nucleotide sequence ID" value="NZ_JAAQPH010000001.1"/>
</dbReference>
<evidence type="ECO:0000256" key="9">
    <source>
        <dbReference type="ARBA" id="ARBA00023136"/>
    </source>
</evidence>
<dbReference type="EMBL" id="JAAQPH010000001">
    <property type="protein sequence ID" value="NIA67044.1"/>
    <property type="molecule type" value="Genomic_DNA"/>
</dbReference>
<protein>
    <recommendedName>
        <fullName evidence="12">Flagellar FliL protein</fullName>
    </recommendedName>
</protein>
<dbReference type="PANTHER" id="PTHR35091">
    <property type="entry name" value="FLAGELLAR PROTEIN FLIL"/>
    <property type="match status" value="1"/>
</dbReference>
<dbReference type="AlphaFoldDB" id="A0A967C2F5"/>
<dbReference type="GO" id="GO:0006935">
    <property type="term" value="P:chemotaxis"/>
    <property type="evidence" value="ECO:0007669"/>
    <property type="project" value="UniProtKB-KW"/>
</dbReference>
<sequence length="151" mass="17136">MRIVILIVVAVILLVGAGGGAWWFLMGPGAEKTEELISEINKPEPVFVPLHPVVISLIQEGEVTHHVTMQLTLQLHDTWDKDLTDRNMARLRDAFLHEMHGLYAMRMVREAGFESPLVKKRLIEICDRLLGEGVVAEILLRELERRQPNKA</sequence>